<dbReference type="InterPro" id="IPR014136">
    <property type="entry name" value="TraA_Ti"/>
</dbReference>
<dbReference type="Pfam" id="PF03389">
    <property type="entry name" value="MobA_MobL"/>
    <property type="match status" value="1"/>
</dbReference>
<dbReference type="Gene3D" id="3.40.50.300">
    <property type="entry name" value="P-loop containing nucleotide triphosphate hydrolases"/>
    <property type="match status" value="2"/>
</dbReference>
<protein>
    <submittedName>
        <fullName evidence="5">ATP-dependent RecD-like DNA helicase</fullName>
        <ecNumber evidence="5">3.6.4.12</ecNumber>
    </submittedName>
</protein>
<comment type="similarity">
    <text evidence="1">Belongs to the MobA/MobL family.</text>
</comment>
<feature type="compositionally biased region" description="Basic and acidic residues" evidence="3">
    <location>
        <begin position="936"/>
        <end position="956"/>
    </location>
</feature>
<gene>
    <name evidence="5" type="primary">recD2</name>
    <name evidence="5" type="ORF">R69658_07030</name>
</gene>
<dbReference type="InterPro" id="IPR003593">
    <property type="entry name" value="AAA+_ATPase"/>
</dbReference>
<dbReference type="EMBL" id="CAJNAU010000113">
    <property type="protein sequence ID" value="CAE6848108.1"/>
    <property type="molecule type" value="Genomic_DNA"/>
</dbReference>
<dbReference type="Proteomes" id="UP000674425">
    <property type="component" value="Unassembled WGS sequence"/>
</dbReference>
<dbReference type="CDD" id="cd18809">
    <property type="entry name" value="SF1_C_RecD"/>
    <property type="match status" value="1"/>
</dbReference>
<evidence type="ECO:0000313" key="6">
    <source>
        <dbReference type="Proteomes" id="UP000674425"/>
    </source>
</evidence>
<dbReference type="NCBIfam" id="TIGR02768">
    <property type="entry name" value="TraA_Ti"/>
    <property type="match status" value="1"/>
</dbReference>
<evidence type="ECO:0000313" key="5">
    <source>
        <dbReference type="EMBL" id="CAE6848108.1"/>
    </source>
</evidence>
<dbReference type="SUPFAM" id="SSF52540">
    <property type="entry name" value="P-loop containing nucleoside triphosphate hydrolases"/>
    <property type="match status" value="2"/>
</dbReference>
<dbReference type="CDD" id="cd17933">
    <property type="entry name" value="DEXSc_RecD-like"/>
    <property type="match status" value="1"/>
</dbReference>
<evidence type="ECO:0000256" key="3">
    <source>
        <dbReference type="SAM" id="MobiDB-lite"/>
    </source>
</evidence>
<feature type="compositionally biased region" description="Low complexity" evidence="3">
    <location>
        <begin position="916"/>
        <end position="930"/>
    </location>
</feature>
<dbReference type="Gene3D" id="3.30.930.30">
    <property type="match status" value="1"/>
</dbReference>
<evidence type="ECO:0000256" key="1">
    <source>
        <dbReference type="ARBA" id="ARBA00010873"/>
    </source>
</evidence>
<feature type="region of interest" description="Disordered" evidence="3">
    <location>
        <begin position="916"/>
        <end position="986"/>
    </location>
</feature>
<dbReference type="PANTHER" id="PTHR47642">
    <property type="entry name" value="ATP-DEPENDENT DNA HELICASE"/>
    <property type="match status" value="1"/>
</dbReference>
<proteinExistence type="inferred from homology"/>
<sequence>MKTTKASYQGGATRQYLASKASQSALPRFYASIETAYDKTKAKPPMPTYHLSVKAGGKAAAGEHAKYIAREDHYAYISRGGKYEERGDLKMTESGNMPAWAAHDASIFWQAADTYERANGRPYTEIEVSIPRELIDEQRVALVREFVEHTLGERHAYTWAIHNPAASDGLEQPHAHIMFTERVNDGIARDPGQYFRRWNAQEPEKGGAGKDRYLSSRQFVRDVREEWAVTANHFMARAGIEARIDHRSYRTLGIDLEPSVKVGVARYAGERGVMAGLLEENRQRAYRNGQRLLINPAIGVAALTINQSTFSRRDVEQFVFRNTDGAEQFRQVYARLMNSKELLALKDSGRNGEWFTSADLRAIEVRLVDRARAMGRADDSVVGDTAVRETLRATRKFNAGQDAAFVALASSGHLVVVNGAAGTGKSYVLAAAREALEADGMRVIGAALQGKTADDMQRDAGIASRTLHSLLSGIERGTVTLDAKTVLVIDEAGMVGSRQMEKLLGHAQAAGARVRLVGDAWQLHAVDAGDAFRAVSREAAAANRLESLTEIKRQDEPWQREATSALARHDVSTAVSAYAERGGVQLYSTVADAREQLIAQWQDDRRASPGKTQLLLTHTNEERCALNARVRELRRAAGELGAEQTVRTEDRHIAIAAGERIMFLQNEYVMQVKNGTLGTVEQIEMPDRKAPGAVLHVRLDDGRQLAVDTAQYGHFDHGYALTVHKSQGVTVDRAYVLATKSMHAELAYVAMTRHKENLIVAAGRDEFADGAALIRSLSRADEKSFSAQHELQPERDRRPELGYRHTLNRRRVEFSNAPRPQRAEKTLDRTVEQYADALSAAAAANRAGKPVSAKDRAALKRASVRLTRLDPGMRREIRHVVERDDRAWRALVELSGPARAAALVNEVAQARAQRAGIDAAAAGHPQAPAPSTASRHFADLTPEERQERRNEFKAQLREAAGQAVERDKPPRERAASRGRGAPEISD</sequence>
<keyword evidence="2" id="KW-0184">Conjugation</keyword>
<dbReference type="SMART" id="SM00382">
    <property type="entry name" value="AAA"/>
    <property type="match status" value="1"/>
</dbReference>
<accession>A0ABN7N7J4</accession>
<dbReference type="GO" id="GO:0003678">
    <property type="term" value="F:DNA helicase activity"/>
    <property type="evidence" value="ECO:0007669"/>
    <property type="project" value="UniProtKB-EC"/>
</dbReference>
<dbReference type="InterPro" id="IPR051055">
    <property type="entry name" value="PIF1_helicase"/>
</dbReference>
<reference evidence="5 6" key="1">
    <citation type="submission" date="2021-02" db="EMBL/GenBank/DDBJ databases">
        <authorList>
            <person name="Vanwijnsberghe S."/>
        </authorList>
    </citation>
    <scope>NUCLEOTIDE SEQUENCE [LARGE SCALE GENOMIC DNA]</scope>
    <source>
        <strain evidence="5 6">R-69658</strain>
    </source>
</reference>
<feature type="compositionally biased region" description="Basic and acidic residues" evidence="3">
    <location>
        <begin position="964"/>
        <end position="975"/>
    </location>
</feature>
<evidence type="ECO:0000259" key="4">
    <source>
        <dbReference type="SMART" id="SM00382"/>
    </source>
</evidence>
<name>A0ABN7N7J4_9BURK</name>
<dbReference type="EC" id="3.6.4.12" evidence="5"/>
<organism evidence="5 6">
    <name type="scientific">Paraburkholderia aspalathi</name>
    <dbReference type="NCBI Taxonomy" id="1324617"/>
    <lineage>
        <taxon>Bacteria</taxon>
        <taxon>Pseudomonadati</taxon>
        <taxon>Pseudomonadota</taxon>
        <taxon>Betaproteobacteria</taxon>
        <taxon>Burkholderiales</taxon>
        <taxon>Burkholderiaceae</taxon>
        <taxon>Paraburkholderia</taxon>
    </lineage>
</organism>
<dbReference type="InterPro" id="IPR005053">
    <property type="entry name" value="MobA_MobL"/>
</dbReference>
<keyword evidence="6" id="KW-1185">Reference proteome</keyword>
<dbReference type="Gene3D" id="2.30.30.940">
    <property type="match status" value="1"/>
</dbReference>
<dbReference type="GO" id="GO:0016787">
    <property type="term" value="F:hydrolase activity"/>
    <property type="evidence" value="ECO:0007669"/>
    <property type="project" value="UniProtKB-KW"/>
</dbReference>
<comment type="caution">
    <text evidence="5">The sequence shown here is derived from an EMBL/GenBank/DDBJ whole genome shotgun (WGS) entry which is preliminary data.</text>
</comment>
<dbReference type="Pfam" id="PF13604">
    <property type="entry name" value="AAA_30"/>
    <property type="match status" value="1"/>
</dbReference>
<dbReference type="InterPro" id="IPR027417">
    <property type="entry name" value="P-loop_NTPase"/>
</dbReference>
<evidence type="ECO:0000256" key="2">
    <source>
        <dbReference type="ARBA" id="ARBA00022971"/>
    </source>
</evidence>
<feature type="domain" description="AAA+ ATPase" evidence="4">
    <location>
        <begin position="411"/>
        <end position="555"/>
    </location>
</feature>
<keyword evidence="5" id="KW-0378">Hydrolase</keyword>